<dbReference type="InterPro" id="IPR017978">
    <property type="entry name" value="GPCR_3_C"/>
</dbReference>
<dbReference type="Pfam" id="PF07562">
    <property type="entry name" value="NCD3G"/>
    <property type="match status" value="1"/>
</dbReference>
<keyword evidence="14" id="KW-1185">Reference proteome</keyword>
<feature type="transmembrane region" description="Helical" evidence="12">
    <location>
        <begin position="521"/>
        <end position="543"/>
    </location>
</feature>
<organism evidence="14 15">
    <name type="scientific">Notechis scutatus</name>
    <name type="common">mainland tiger snake</name>
    <dbReference type="NCBI Taxonomy" id="8663"/>
    <lineage>
        <taxon>Eukaryota</taxon>
        <taxon>Metazoa</taxon>
        <taxon>Chordata</taxon>
        <taxon>Craniata</taxon>
        <taxon>Vertebrata</taxon>
        <taxon>Euteleostomi</taxon>
        <taxon>Lepidosauria</taxon>
        <taxon>Squamata</taxon>
        <taxon>Bifurcata</taxon>
        <taxon>Unidentata</taxon>
        <taxon>Episquamata</taxon>
        <taxon>Toxicofera</taxon>
        <taxon>Serpentes</taxon>
        <taxon>Colubroidea</taxon>
        <taxon>Elapidae</taxon>
        <taxon>Hydrophiinae</taxon>
        <taxon>Notechis</taxon>
    </lineage>
</organism>
<keyword evidence="9" id="KW-0675">Receptor</keyword>
<dbReference type="AlphaFoldDB" id="A0A6J1VN21"/>
<dbReference type="InterPro" id="IPR011500">
    <property type="entry name" value="GPCR_3_9-Cys_dom"/>
</dbReference>
<feature type="transmembrane region" description="Helical" evidence="12">
    <location>
        <begin position="600"/>
        <end position="620"/>
    </location>
</feature>
<dbReference type="PROSITE" id="PS00981">
    <property type="entry name" value="G_PROTEIN_RECEP_F3_3"/>
    <property type="match status" value="1"/>
</dbReference>
<sequence length="671" mass="76300">MKAEVGVKLGKYYSNLKVESMLMKCPFEVILEEKEWFHYYKPGDYWITGIMSGILARLYQFSFSKPPTHQLKSENNFYYILPFLLAVHEVNRNSRLLPNITLGYNIYQNFFSARMTYEAVLDVLSTGQENVPNYRCGRQKNLLAILEEMDSELFDHISNVLSIYKIPQINYSVINQMAEQKNRFPFSYWMTPNQEPPYLAIVQLLLQFQWTWIGLLSQDNERGEKFKRCLEVLALKNGICIVLSGTVPEANMQTSAGETLMQEKRKMFSSLIKSQIKIILHRFLRNFQHRNISRDGISFDENGVPVSDFDIMHWTSVRNKSDAGVKIGSMVPYSRCTESCSAGYSKLVRKGAPVCCYDCSLCMEGTFSGQEDAAHCEKCSDDQYSNKKRDQCIPKSISFLSYKESLGLILAFFAIALSLTTAFILGIFIKYRETPIVKANNRELTYVLLVSLLFSFLTSFLFIGRPMKMTCLLRQTIFSIVFSVAVSSLLAKTVMVVVVFLATKPGSRMKKWLGKSLAHSIVLSCSGIQVGICMIWLGIFPPFPDSDFHSQPDHILLQCNEGSVAMFYTALGYMGFLAAICFLVAFLARNLPGIFNEAKLITFSMLVFCSVWISFVPTYLSTKGKYMVAVQIFSLLASSLGLLGCIFIPKCYIITLRPDMNTKEHLMMKTH</sequence>
<dbReference type="InterPro" id="IPR001828">
    <property type="entry name" value="ANF_lig-bd_rcpt"/>
</dbReference>
<protein>
    <submittedName>
        <fullName evidence="15">Vomeronasal type-2 receptor 26-like</fullName>
    </submittedName>
</protein>
<evidence type="ECO:0000313" key="15">
    <source>
        <dbReference type="RefSeq" id="XP_026544451.1"/>
    </source>
</evidence>
<comment type="similarity">
    <text evidence="2">Belongs to the G-protein coupled receptor 3 family.</text>
</comment>
<evidence type="ECO:0000256" key="3">
    <source>
        <dbReference type="ARBA" id="ARBA00022475"/>
    </source>
</evidence>
<gene>
    <name evidence="15" type="primary">LOC113426300</name>
</gene>
<evidence type="ECO:0000256" key="8">
    <source>
        <dbReference type="ARBA" id="ARBA00023136"/>
    </source>
</evidence>
<evidence type="ECO:0000256" key="10">
    <source>
        <dbReference type="ARBA" id="ARBA00023180"/>
    </source>
</evidence>
<dbReference type="PRINTS" id="PR00248">
    <property type="entry name" value="GPCRMGR"/>
</dbReference>
<evidence type="ECO:0000256" key="9">
    <source>
        <dbReference type="ARBA" id="ARBA00023170"/>
    </source>
</evidence>
<dbReference type="InterPro" id="IPR017979">
    <property type="entry name" value="GPCR_3_CS"/>
</dbReference>
<dbReference type="PANTHER" id="PTHR24061">
    <property type="entry name" value="CALCIUM-SENSING RECEPTOR-RELATED"/>
    <property type="match status" value="1"/>
</dbReference>
<dbReference type="SUPFAM" id="SSF53822">
    <property type="entry name" value="Periplasmic binding protein-like I"/>
    <property type="match status" value="1"/>
</dbReference>
<dbReference type="InterPro" id="IPR038550">
    <property type="entry name" value="GPCR_3_9-Cys_sf"/>
</dbReference>
<dbReference type="InterPro" id="IPR028082">
    <property type="entry name" value="Peripla_BP_I"/>
</dbReference>
<keyword evidence="8 12" id="KW-0472">Membrane</keyword>
<evidence type="ECO:0000256" key="12">
    <source>
        <dbReference type="SAM" id="Phobius"/>
    </source>
</evidence>
<evidence type="ECO:0000256" key="1">
    <source>
        <dbReference type="ARBA" id="ARBA00004651"/>
    </source>
</evidence>
<dbReference type="PANTHER" id="PTHR24061:SF599">
    <property type="entry name" value="G-PROTEIN COUPLED RECEPTORS FAMILY 3 PROFILE DOMAIN-CONTAINING PROTEIN"/>
    <property type="match status" value="1"/>
</dbReference>
<keyword evidence="11" id="KW-0807">Transducer</keyword>
<dbReference type="InterPro" id="IPR000068">
    <property type="entry name" value="GPCR_3_Ca_sens_rcpt-rel"/>
</dbReference>
<keyword evidence="10" id="KW-0325">Glycoprotein</keyword>
<evidence type="ECO:0000256" key="4">
    <source>
        <dbReference type="ARBA" id="ARBA00022692"/>
    </source>
</evidence>
<dbReference type="GO" id="GO:0005886">
    <property type="term" value="C:plasma membrane"/>
    <property type="evidence" value="ECO:0007669"/>
    <property type="project" value="UniProtKB-SubCell"/>
</dbReference>
<accession>A0A6J1VN21</accession>
<proteinExistence type="inferred from homology"/>
<dbReference type="PROSITE" id="PS50259">
    <property type="entry name" value="G_PROTEIN_RECEP_F3_4"/>
    <property type="match status" value="1"/>
</dbReference>
<evidence type="ECO:0000313" key="14">
    <source>
        <dbReference type="Proteomes" id="UP000504612"/>
    </source>
</evidence>
<dbReference type="KEGG" id="nss:113426300"/>
<dbReference type="GO" id="GO:0004930">
    <property type="term" value="F:G protein-coupled receptor activity"/>
    <property type="evidence" value="ECO:0007669"/>
    <property type="project" value="UniProtKB-KW"/>
</dbReference>
<dbReference type="Pfam" id="PF01094">
    <property type="entry name" value="ANF_receptor"/>
    <property type="match status" value="1"/>
</dbReference>
<feature type="transmembrane region" description="Helical" evidence="12">
    <location>
        <begin position="443"/>
        <end position="464"/>
    </location>
</feature>
<keyword evidence="7" id="KW-0297">G-protein coupled receptor</keyword>
<feature type="domain" description="G-protein coupled receptors family 3 profile" evidence="13">
    <location>
        <begin position="406"/>
        <end position="670"/>
    </location>
</feature>
<feature type="transmembrane region" description="Helical" evidence="12">
    <location>
        <begin position="476"/>
        <end position="501"/>
    </location>
</feature>
<feature type="transmembrane region" description="Helical" evidence="12">
    <location>
        <begin position="406"/>
        <end position="431"/>
    </location>
</feature>
<keyword evidence="4 12" id="KW-0812">Transmembrane</keyword>
<keyword evidence="3" id="KW-1003">Cell membrane</keyword>
<comment type="subcellular location">
    <subcellularLocation>
        <location evidence="1">Cell membrane</location>
        <topology evidence="1">Multi-pass membrane protein</topology>
    </subcellularLocation>
</comment>
<feature type="transmembrane region" description="Helical" evidence="12">
    <location>
        <begin position="626"/>
        <end position="648"/>
    </location>
</feature>
<feature type="transmembrane region" description="Helical" evidence="12">
    <location>
        <begin position="563"/>
        <end position="588"/>
    </location>
</feature>
<dbReference type="FunFam" id="2.10.50.30:FF:000002">
    <property type="entry name" value="Vomeronasal 2 receptor, h1"/>
    <property type="match status" value="1"/>
</dbReference>
<dbReference type="Pfam" id="PF00003">
    <property type="entry name" value="7tm_3"/>
    <property type="match status" value="1"/>
</dbReference>
<dbReference type="Gene3D" id="2.10.50.30">
    <property type="entry name" value="GPCR, family 3, nine cysteines domain"/>
    <property type="match status" value="1"/>
</dbReference>
<keyword evidence="5" id="KW-0732">Signal</keyword>
<dbReference type="GeneID" id="113426300"/>
<evidence type="ECO:0000256" key="2">
    <source>
        <dbReference type="ARBA" id="ARBA00007242"/>
    </source>
</evidence>
<dbReference type="RefSeq" id="XP_026544451.1">
    <property type="nucleotide sequence ID" value="XM_026688666.1"/>
</dbReference>
<dbReference type="Gene3D" id="3.40.50.2300">
    <property type="match status" value="1"/>
</dbReference>
<evidence type="ECO:0000256" key="5">
    <source>
        <dbReference type="ARBA" id="ARBA00022729"/>
    </source>
</evidence>
<name>A0A6J1VN21_9SAUR</name>
<dbReference type="InterPro" id="IPR000337">
    <property type="entry name" value="GPCR_3"/>
</dbReference>
<evidence type="ECO:0000256" key="6">
    <source>
        <dbReference type="ARBA" id="ARBA00022989"/>
    </source>
</evidence>
<evidence type="ECO:0000259" key="13">
    <source>
        <dbReference type="PROSITE" id="PS50259"/>
    </source>
</evidence>
<reference evidence="15" key="1">
    <citation type="submission" date="2025-08" db="UniProtKB">
        <authorList>
            <consortium name="RefSeq"/>
        </authorList>
    </citation>
    <scope>IDENTIFICATION</scope>
</reference>
<dbReference type="CDD" id="cd15283">
    <property type="entry name" value="7tmC_V2R_pheromone"/>
    <property type="match status" value="1"/>
</dbReference>
<evidence type="ECO:0000256" key="11">
    <source>
        <dbReference type="ARBA" id="ARBA00023224"/>
    </source>
</evidence>
<keyword evidence="6 12" id="KW-1133">Transmembrane helix</keyword>
<evidence type="ECO:0000256" key="7">
    <source>
        <dbReference type="ARBA" id="ARBA00023040"/>
    </source>
</evidence>
<dbReference type="Proteomes" id="UP000504612">
    <property type="component" value="Unplaced"/>
</dbReference>
<dbReference type="PROSITE" id="PS00980">
    <property type="entry name" value="G_PROTEIN_RECEP_F3_2"/>
    <property type="match status" value="1"/>
</dbReference>